<proteinExistence type="predicted"/>
<dbReference type="AlphaFoldDB" id="A0A9Q3HP95"/>
<comment type="caution">
    <text evidence="1">The sequence shown here is derived from an EMBL/GenBank/DDBJ whole genome shotgun (WGS) entry which is preliminary data.</text>
</comment>
<organism evidence="1 2">
    <name type="scientific">Austropuccinia psidii MF-1</name>
    <dbReference type="NCBI Taxonomy" id="1389203"/>
    <lineage>
        <taxon>Eukaryota</taxon>
        <taxon>Fungi</taxon>
        <taxon>Dikarya</taxon>
        <taxon>Basidiomycota</taxon>
        <taxon>Pucciniomycotina</taxon>
        <taxon>Pucciniomycetes</taxon>
        <taxon>Pucciniales</taxon>
        <taxon>Sphaerophragmiaceae</taxon>
        <taxon>Austropuccinia</taxon>
    </lineage>
</organism>
<protein>
    <recommendedName>
        <fullName evidence="3">Reverse transcriptase Ty1/copia-type domain-containing protein</fullName>
    </recommendedName>
</protein>
<dbReference type="PANTHER" id="PTHR11439:SF440">
    <property type="entry name" value="INTEGRASE CATALYTIC DOMAIN-CONTAINING PROTEIN"/>
    <property type="match status" value="1"/>
</dbReference>
<dbReference type="PANTHER" id="PTHR11439">
    <property type="entry name" value="GAG-POL-RELATED RETROTRANSPOSON"/>
    <property type="match status" value="1"/>
</dbReference>
<dbReference type="Proteomes" id="UP000765509">
    <property type="component" value="Unassembled WGS sequence"/>
</dbReference>
<keyword evidence="2" id="KW-1185">Reference proteome</keyword>
<dbReference type="CDD" id="cd09272">
    <property type="entry name" value="RNase_HI_RT_Ty1"/>
    <property type="match status" value="1"/>
</dbReference>
<evidence type="ECO:0000313" key="2">
    <source>
        <dbReference type="Proteomes" id="UP000765509"/>
    </source>
</evidence>
<gene>
    <name evidence="1" type="ORF">O181_049979</name>
</gene>
<dbReference type="EMBL" id="AVOT02021444">
    <property type="protein sequence ID" value="MBW0510264.1"/>
    <property type="molecule type" value="Genomic_DNA"/>
</dbReference>
<name>A0A9Q3HP95_9BASI</name>
<reference evidence="1" key="1">
    <citation type="submission" date="2021-03" db="EMBL/GenBank/DDBJ databases">
        <title>Draft genome sequence of rust myrtle Austropuccinia psidii MF-1, a brazilian biotype.</title>
        <authorList>
            <person name="Quecine M.C."/>
            <person name="Pachon D.M.R."/>
            <person name="Bonatelli M.L."/>
            <person name="Correr F.H."/>
            <person name="Franceschini L.M."/>
            <person name="Leite T.F."/>
            <person name="Margarido G.R.A."/>
            <person name="Almeida C.A."/>
            <person name="Ferrarezi J.A."/>
            <person name="Labate C.A."/>
        </authorList>
    </citation>
    <scope>NUCLEOTIDE SEQUENCE</scope>
    <source>
        <strain evidence="1">MF-1</strain>
    </source>
</reference>
<evidence type="ECO:0000313" key="1">
    <source>
        <dbReference type="EMBL" id="MBW0510264.1"/>
    </source>
</evidence>
<dbReference type="OrthoDB" id="3344688at2759"/>
<accession>A0A9Q3HP95</accession>
<evidence type="ECO:0008006" key="3">
    <source>
        <dbReference type="Google" id="ProtNLM"/>
    </source>
</evidence>
<sequence length="252" mass="29254">MEPCNTPLKPRLQLSRVTEEELASFNNCGLNYRSIIGALNYISTNTRLDISFAISHRSKFLEHPSFNHWKASLKVLHYLLHTKSLTLNYHNKGKSNIITYTVADWGNSIIDRRLVSGYVLLLNHHLISWRTKKQQTISHSTTEAEFEALTNTSKENLWFQQLLNKTNIEGCKNNPPLFNYNKGAIDLVHSNINHNEFKTRHMDIKYHFIQDLIKTKKVNLFYICTHLMEAEFLTKAIGITMLLRSHSTINLD</sequence>